<name>A0A6A6D310_ZASCE</name>
<protein>
    <submittedName>
        <fullName evidence="1">Uncharacterized protein</fullName>
    </submittedName>
</protein>
<keyword evidence="2" id="KW-1185">Reference proteome</keyword>
<proteinExistence type="predicted"/>
<dbReference type="AlphaFoldDB" id="A0A6A6D310"/>
<reference evidence="1" key="1">
    <citation type="journal article" date="2020" name="Stud. Mycol.">
        <title>101 Dothideomycetes genomes: a test case for predicting lifestyles and emergence of pathogens.</title>
        <authorList>
            <person name="Haridas S."/>
            <person name="Albert R."/>
            <person name="Binder M."/>
            <person name="Bloem J."/>
            <person name="Labutti K."/>
            <person name="Salamov A."/>
            <person name="Andreopoulos B."/>
            <person name="Baker S."/>
            <person name="Barry K."/>
            <person name="Bills G."/>
            <person name="Bluhm B."/>
            <person name="Cannon C."/>
            <person name="Castanera R."/>
            <person name="Culley D."/>
            <person name="Daum C."/>
            <person name="Ezra D."/>
            <person name="Gonzalez J."/>
            <person name="Henrissat B."/>
            <person name="Kuo A."/>
            <person name="Liang C."/>
            <person name="Lipzen A."/>
            <person name="Lutzoni F."/>
            <person name="Magnuson J."/>
            <person name="Mondo S."/>
            <person name="Nolan M."/>
            <person name="Ohm R."/>
            <person name="Pangilinan J."/>
            <person name="Park H.-J."/>
            <person name="Ramirez L."/>
            <person name="Alfaro M."/>
            <person name="Sun H."/>
            <person name="Tritt A."/>
            <person name="Yoshinaga Y."/>
            <person name="Zwiers L.-H."/>
            <person name="Turgeon B."/>
            <person name="Goodwin S."/>
            <person name="Spatafora J."/>
            <person name="Crous P."/>
            <person name="Grigoriev I."/>
        </authorList>
    </citation>
    <scope>NUCLEOTIDE SEQUENCE</scope>
    <source>
        <strain evidence="1">ATCC 36951</strain>
    </source>
</reference>
<sequence length="418" mass="44988">MALNRGSRPLSVHSASYAGATADSAIRAANKASRQWWYTSEGNSGEACRSMQRADACASDADTTPAHAVLVQGSISSYPFSPSLALSDTPSRNTTDVNDVHHTRFCYFGATAASLHSFPYTIVATVTALFTPYVIFFDDGCVSTSICVETLYPHGITSAPGFTVFSDLADMTWTKSDVPMSYPTTYVEYLGFEKDNYILNPDAVTKGFCAGTTEPVPIELPSPTTPASFIYPLQGPYALATSISQNTTYIAVPVYPAITDYLEQVVLNPSGEPAGIKDCFPVQNYFPLSTVVSNTCYTAYSTLTSSATTYTTSTSTCECGESTTTINSPIVTPSFETLTVVNCNIAVGHQVTTNNLTTTINQERAYTQTNRTLPAVSVTETRSPFTDDLRVAASTDRLVPERATDGWRQPSMTSIIKS</sequence>
<evidence type="ECO:0000313" key="2">
    <source>
        <dbReference type="Proteomes" id="UP000799537"/>
    </source>
</evidence>
<organism evidence="1 2">
    <name type="scientific">Zasmidium cellare ATCC 36951</name>
    <dbReference type="NCBI Taxonomy" id="1080233"/>
    <lineage>
        <taxon>Eukaryota</taxon>
        <taxon>Fungi</taxon>
        <taxon>Dikarya</taxon>
        <taxon>Ascomycota</taxon>
        <taxon>Pezizomycotina</taxon>
        <taxon>Dothideomycetes</taxon>
        <taxon>Dothideomycetidae</taxon>
        <taxon>Mycosphaerellales</taxon>
        <taxon>Mycosphaerellaceae</taxon>
        <taxon>Zasmidium</taxon>
    </lineage>
</organism>
<dbReference type="RefSeq" id="XP_033674683.1">
    <property type="nucleotide sequence ID" value="XM_033811020.1"/>
</dbReference>
<accession>A0A6A6D310</accession>
<dbReference type="Proteomes" id="UP000799537">
    <property type="component" value="Unassembled WGS sequence"/>
</dbReference>
<gene>
    <name evidence="1" type="ORF">M409DRAFT_48718</name>
</gene>
<dbReference type="GeneID" id="54564292"/>
<dbReference type="EMBL" id="ML993579">
    <property type="protein sequence ID" value="KAF2173794.1"/>
    <property type="molecule type" value="Genomic_DNA"/>
</dbReference>
<evidence type="ECO:0000313" key="1">
    <source>
        <dbReference type="EMBL" id="KAF2173794.1"/>
    </source>
</evidence>
<dbReference type="OrthoDB" id="3941385at2759"/>